<dbReference type="Proteomes" id="UP001501266">
    <property type="component" value="Unassembled WGS sequence"/>
</dbReference>
<evidence type="ECO:0000313" key="2">
    <source>
        <dbReference type="EMBL" id="GAA1423400.1"/>
    </source>
</evidence>
<keyword evidence="3" id="KW-1185">Reference proteome</keyword>
<proteinExistence type="predicted"/>
<feature type="compositionally biased region" description="Basic and acidic residues" evidence="1">
    <location>
        <begin position="44"/>
        <end position="68"/>
    </location>
</feature>
<evidence type="ECO:0000313" key="3">
    <source>
        <dbReference type="Proteomes" id="UP001501266"/>
    </source>
</evidence>
<protein>
    <submittedName>
        <fullName evidence="2">Uncharacterized protein</fullName>
    </submittedName>
</protein>
<gene>
    <name evidence="2" type="ORF">GCM10009640_17520</name>
</gene>
<reference evidence="3" key="1">
    <citation type="journal article" date="2019" name="Int. J. Syst. Evol. Microbiol.">
        <title>The Global Catalogue of Microorganisms (GCM) 10K type strain sequencing project: providing services to taxonomists for standard genome sequencing and annotation.</title>
        <authorList>
            <consortium name="The Broad Institute Genomics Platform"/>
            <consortium name="The Broad Institute Genome Sequencing Center for Infectious Disease"/>
            <person name="Wu L."/>
            <person name="Ma J."/>
        </authorList>
    </citation>
    <scope>NUCLEOTIDE SEQUENCE [LARGE SCALE GENOMIC DNA]</scope>
    <source>
        <strain evidence="3">JCM 12398</strain>
    </source>
</reference>
<sequence length="202" mass="22547">MSTIKIIVKEAIDTIQEMVPKVARGVAEKSGRLSTKTRQIKQQIEAKDAELAAGQKKPDKAPDHDAPDRVTPQADRLEGPRLPEQYEVYYEMTLDEVDWARSRSVHFNRANAALDEAMQTDADFQDWMESVSPGIADRVAQPGGRRNPSPADFIWHHAHPDTVLGRDGVMQLVPTPQHTPGSLWWGILHPGNRGGFAIWGKK</sequence>
<evidence type="ECO:0000256" key="1">
    <source>
        <dbReference type="SAM" id="MobiDB-lite"/>
    </source>
</evidence>
<accession>A0ABP4JPW3</accession>
<organism evidence="2 3">
    <name type="scientific">Agrococcus citreus</name>
    <dbReference type="NCBI Taxonomy" id="84643"/>
    <lineage>
        <taxon>Bacteria</taxon>
        <taxon>Bacillati</taxon>
        <taxon>Actinomycetota</taxon>
        <taxon>Actinomycetes</taxon>
        <taxon>Micrococcales</taxon>
        <taxon>Microbacteriaceae</taxon>
        <taxon>Agrococcus</taxon>
    </lineage>
</organism>
<name>A0ABP4JPW3_9MICO</name>
<comment type="caution">
    <text evidence="2">The sequence shown here is derived from an EMBL/GenBank/DDBJ whole genome shotgun (WGS) entry which is preliminary data.</text>
</comment>
<feature type="region of interest" description="Disordered" evidence="1">
    <location>
        <begin position="25"/>
        <end position="81"/>
    </location>
</feature>
<dbReference type="EMBL" id="BAAAKK010000005">
    <property type="protein sequence ID" value="GAA1423400.1"/>
    <property type="molecule type" value="Genomic_DNA"/>
</dbReference>
<dbReference type="RefSeq" id="WP_343919506.1">
    <property type="nucleotide sequence ID" value="NZ_BAAAKK010000005.1"/>
</dbReference>
<feature type="compositionally biased region" description="Polar residues" evidence="1">
    <location>
        <begin position="32"/>
        <end position="42"/>
    </location>
</feature>